<dbReference type="PANTHER" id="PTHR36924">
    <property type="entry name" value="ANTITOXIN HIGA-1"/>
    <property type="match status" value="1"/>
</dbReference>
<dbReference type="AlphaFoldDB" id="A0A497XF25"/>
<name>A0A497XF25_9PROT</name>
<comment type="caution">
    <text evidence="3">The sequence shown here is derived from an EMBL/GenBank/DDBJ whole genome shotgun (WGS) entry which is preliminary data.</text>
</comment>
<protein>
    <submittedName>
        <fullName evidence="3">Addiction module HigA family antidote</fullName>
    </submittedName>
</protein>
<dbReference type="RefSeq" id="WP_121242016.1">
    <property type="nucleotide sequence ID" value="NZ_BHVV01000008.1"/>
</dbReference>
<dbReference type="OrthoDB" id="5297543at2"/>
<feature type="domain" description="HTH cro/C1-type" evidence="2">
    <location>
        <begin position="23"/>
        <end position="69"/>
    </location>
</feature>
<evidence type="ECO:0000259" key="2">
    <source>
        <dbReference type="PROSITE" id="PS50943"/>
    </source>
</evidence>
<dbReference type="Proteomes" id="UP000268908">
    <property type="component" value="Unassembled WGS sequence"/>
</dbReference>
<evidence type="ECO:0000313" key="4">
    <source>
        <dbReference type="Proteomes" id="UP000268908"/>
    </source>
</evidence>
<evidence type="ECO:0000313" key="3">
    <source>
        <dbReference type="EMBL" id="RLJ65286.1"/>
    </source>
</evidence>
<organism evidence="3 4">
    <name type="scientific">Sulfurisoma sediminicola</name>
    <dbReference type="NCBI Taxonomy" id="1381557"/>
    <lineage>
        <taxon>Bacteria</taxon>
        <taxon>Pseudomonadati</taxon>
        <taxon>Pseudomonadota</taxon>
        <taxon>Betaproteobacteria</taxon>
        <taxon>Nitrosomonadales</taxon>
        <taxon>Sterolibacteriaceae</taxon>
        <taxon>Sulfurisoma</taxon>
    </lineage>
</organism>
<accession>A0A497XF25</accession>
<dbReference type="SMART" id="SM00530">
    <property type="entry name" value="HTH_XRE"/>
    <property type="match status" value="1"/>
</dbReference>
<dbReference type="NCBIfam" id="TIGR02607">
    <property type="entry name" value="antidote_HigA"/>
    <property type="match status" value="1"/>
</dbReference>
<dbReference type="PROSITE" id="PS50943">
    <property type="entry name" value="HTH_CROC1"/>
    <property type="match status" value="1"/>
</dbReference>
<keyword evidence="1" id="KW-0238">DNA-binding</keyword>
<dbReference type="GO" id="GO:0003677">
    <property type="term" value="F:DNA binding"/>
    <property type="evidence" value="ECO:0007669"/>
    <property type="project" value="UniProtKB-KW"/>
</dbReference>
<dbReference type="Gene3D" id="1.10.260.40">
    <property type="entry name" value="lambda repressor-like DNA-binding domains"/>
    <property type="match status" value="1"/>
</dbReference>
<proteinExistence type="predicted"/>
<sequence length="102" mass="10936">MTRMYNPPHPGEVLRDGVFTGTGITVTDFARRIGVTRVTLSNVLNGRNGVSADMAVRLAAALGGSAESWLHIQAQYDLAASEKALKKIVAKIEPLKLEETAT</sequence>
<dbReference type="CDD" id="cd00093">
    <property type="entry name" value="HTH_XRE"/>
    <property type="match status" value="1"/>
</dbReference>
<dbReference type="InterPro" id="IPR013430">
    <property type="entry name" value="Toxin_antidote_HigA"/>
</dbReference>
<dbReference type="Pfam" id="PF01381">
    <property type="entry name" value="HTH_3"/>
    <property type="match status" value="1"/>
</dbReference>
<reference evidence="3 4" key="1">
    <citation type="submission" date="2018-10" db="EMBL/GenBank/DDBJ databases">
        <title>Genomic Encyclopedia of Type Strains, Phase IV (KMG-IV): sequencing the most valuable type-strain genomes for metagenomic binning, comparative biology and taxonomic classification.</title>
        <authorList>
            <person name="Goeker M."/>
        </authorList>
    </citation>
    <scope>NUCLEOTIDE SEQUENCE [LARGE SCALE GENOMIC DNA]</scope>
    <source>
        <strain evidence="3 4">DSM 26916</strain>
    </source>
</reference>
<dbReference type="InterPro" id="IPR010982">
    <property type="entry name" value="Lambda_DNA-bd_dom_sf"/>
</dbReference>
<dbReference type="SUPFAM" id="SSF47413">
    <property type="entry name" value="lambda repressor-like DNA-binding domains"/>
    <property type="match status" value="1"/>
</dbReference>
<keyword evidence="4" id="KW-1185">Reference proteome</keyword>
<evidence type="ECO:0000256" key="1">
    <source>
        <dbReference type="ARBA" id="ARBA00023125"/>
    </source>
</evidence>
<dbReference type="EMBL" id="RCCI01000005">
    <property type="protein sequence ID" value="RLJ65286.1"/>
    <property type="molecule type" value="Genomic_DNA"/>
</dbReference>
<gene>
    <name evidence="3" type="ORF">DFR35_1944</name>
</gene>
<dbReference type="PANTHER" id="PTHR36924:SF1">
    <property type="entry name" value="ANTITOXIN HIGA-1"/>
    <property type="match status" value="1"/>
</dbReference>
<dbReference type="InterPro" id="IPR001387">
    <property type="entry name" value="Cro/C1-type_HTH"/>
</dbReference>